<gene>
    <name evidence="2" type="ORF">E1956_33715</name>
</gene>
<dbReference type="RefSeq" id="WP_134757352.1">
    <property type="nucleotide sequence ID" value="NZ_CP038150.1"/>
</dbReference>
<dbReference type="Proteomes" id="UP000295727">
    <property type="component" value="Chromosome 3"/>
</dbReference>
<dbReference type="PANTHER" id="PTHR30222">
    <property type="entry name" value="SPERMIDINE/PUTRESCINE-BINDING PERIPLASMIC PROTEIN"/>
    <property type="match status" value="1"/>
</dbReference>
<dbReference type="EMBL" id="CP038150">
    <property type="protein sequence ID" value="QBR02075.1"/>
    <property type="molecule type" value="Genomic_DNA"/>
</dbReference>
<organism evidence="2 3">
    <name type="scientific">Paraburkholderia pallida</name>
    <dbReference type="NCBI Taxonomy" id="2547399"/>
    <lineage>
        <taxon>Bacteria</taxon>
        <taxon>Pseudomonadati</taxon>
        <taxon>Pseudomonadota</taxon>
        <taxon>Betaproteobacteria</taxon>
        <taxon>Burkholderiales</taxon>
        <taxon>Burkholderiaceae</taxon>
        <taxon>Paraburkholderia</taxon>
    </lineage>
</organism>
<protein>
    <submittedName>
        <fullName evidence="2">Extracellular solute-binding protein</fullName>
    </submittedName>
</protein>
<keyword evidence="3" id="KW-1185">Reference proteome</keyword>
<dbReference type="KEGG" id="ppai:E1956_33715"/>
<evidence type="ECO:0000313" key="3">
    <source>
        <dbReference type="Proteomes" id="UP000295727"/>
    </source>
</evidence>
<dbReference type="InterPro" id="IPR006059">
    <property type="entry name" value="SBP"/>
</dbReference>
<evidence type="ECO:0000256" key="1">
    <source>
        <dbReference type="ARBA" id="ARBA00022729"/>
    </source>
</evidence>
<dbReference type="NCBIfam" id="TIGR01409">
    <property type="entry name" value="TAT_signal_seq"/>
    <property type="match status" value="1"/>
</dbReference>
<dbReference type="InterPro" id="IPR006311">
    <property type="entry name" value="TAT_signal"/>
</dbReference>
<dbReference type="Gene3D" id="3.40.190.10">
    <property type="entry name" value="Periplasmic binding protein-like II"/>
    <property type="match status" value="2"/>
</dbReference>
<dbReference type="PROSITE" id="PS51318">
    <property type="entry name" value="TAT"/>
    <property type="match status" value="1"/>
</dbReference>
<keyword evidence="1" id="KW-0732">Signal</keyword>
<dbReference type="AlphaFoldDB" id="A0A4P7D5K4"/>
<dbReference type="Pfam" id="PF13416">
    <property type="entry name" value="SBP_bac_8"/>
    <property type="match status" value="1"/>
</dbReference>
<accession>A0A4P7D5K4</accession>
<proteinExistence type="predicted"/>
<evidence type="ECO:0000313" key="2">
    <source>
        <dbReference type="EMBL" id="QBR02075.1"/>
    </source>
</evidence>
<dbReference type="OrthoDB" id="8874923at2"/>
<reference evidence="2 3" key="1">
    <citation type="submission" date="2019-03" db="EMBL/GenBank/DDBJ databases">
        <title>Paraburkholderia sp. 7MH5, isolated from subtropical forest soil.</title>
        <authorList>
            <person name="Gao Z.-H."/>
            <person name="Qiu L.-H."/>
        </authorList>
    </citation>
    <scope>NUCLEOTIDE SEQUENCE [LARGE SCALE GENOMIC DNA]</scope>
    <source>
        <strain evidence="2 3">7MH5</strain>
    </source>
</reference>
<dbReference type="PANTHER" id="PTHR30222:SF2">
    <property type="entry name" value="ABC TRANSPORTER SUBSTRATE-BINDING PROTEIN"/>
    <property type="match status" value="1"/>
</dbReference>
<dbReference type="SUPFAM" id="SSF53850">
    <property type="entry name" value="Periplasmic binding protein-like II"/>
    <property type="match status" value="1"/>
</dbReference>
<sequence length="369" mass="40897">MTQRHMRDLIEQARDLEPRTEQGRRNFLKLCAAAGIAPTLLSVWSGAARASNPKEIVLSAWGGEGRAAFRTAYMDPFSKATGIRMGYDSSPDDGKIKAMVENGNVIWDVMDLDGFEAIKLGKQGFLRAIDYSVVNRLALPGLASDYGAPAYLLSYVLAYDSQKFGANPPKNWADFWNVSKFPGKRGLWKWMGGSLEAALMADGVDKDKVYPIDTQRAFNKLKVLKPNVLLWDSGADSLQLLRDGEVSMACIWHTRANAIQRESKGRFRYTWEQGLASCDVWSVPKNNPAGDQVWQFIKFVQGIEPQLKLLSALGNGPVTPAATAQVPAALRADNPGTPENWAKQCKVDPAWWAQNYDATLQRYTDLMSS</sequence>
<dbReference type="InterPro" id="IPR019546">
    <property type="entry name" value="TAT_signal_bac_arc"/>
</dbReference>
<name>A0A4P7D5K4_9BURK</name>
<dbReference type="CDD" id="cd13589">
    <property type="entry name" value="PBP2_polyamine_RpCGA009"/>
    <property type="match status" value="1"/>
</dbReference>